<name>A0A0R2NJM7_9LACO</name>
<evidence type="ECO:0008006" key="6">
    <source>
        <dbReference type="Google" id="ProtNLM"/>
    </source>
</evidence>
<gene>
    <name evidence="4" type="ORF">IV88_GL001224</name>
</gene>
<proteinExistence type="predicted"/>
<feature type="coiled-coil region" evidence="1">
    <location>
        <begin position="43"/>
        <end position="77"/>
    </location>
</feature>
<feature type="compositionally biased region" description="Basic and acidic residues" evidence="2">
    <location>
        <begin position="14"/>
        <end position="34"/>
    </location>
</feature>
<dbReference type="AlphaFoldDB" id="A0A0R2NJM7"/>
<dbReference type="OrthoDB" id="2143285at2"/>
<keyword evidence="3" id="KW-1133">Transmembrane helix</keyword>
<evidence type="ECO:0000313" key="5">
    <source>
        <dbReference type="Proteomes" id="UP000051249"/>
    </source>
</evidence>
<organism evidence="4 5">
    <name type="scientific">Pediococcus argentinicus</name>
    <dbReference type="NCBI Taxonomy" id="480391"/>
    <lineage>
        <taxon>Bacteria</taxon>
        <taxon>Bacillati</taxon>
        <taxon>Bacillota</taxon>
        <taxon>Bacilli</taxon>
        <taxon>Lactobacillales</taxon>
        <taxon>Lactobacillaceae</taxon>
        <taxon>Pediococcus</taxon>
    </lineage>
</organism>
<evidence type="ECO:0000256" key="1">
    <source>
        <dbReference type="SAM" id="Coils"/>
    </source>
</evidence>
<keyword evidence="1" id="KW-0175">Coiled coil</keyword>
<dbReference type="PATRIC" id="fig|480391.4.peg.1241"/>
<keyword evidence="3" id="KW-0472">Membrane</keyword>
<feature type="region of interest" description="Disordered" evidence="2">
    <location>
        <begin position="1"/>
        <end position="34"/>
    </location>
</feature>
<accession>A0A0R2NJM7</accession>
<dbReference type="Proteomes" id="UP000051249">
    <property type="component" value="Unassembled WGS sequence"/>
</dbReference>
<feature type="transmembrane region" description="Helical" evidence="3">
    <location>
        <begin position="120"/>
        <end position="142"/>
    </location>
</feature>
<evidence type="ECO:0000256" key="3">
    <source>
        <dbReference type="SAM" id="Phobius"/>
    </source>
</evidence>
<protein>
    <recommendedName>
        <fullName evidence="6">Integral membrane protein</fullName>
    </recommendedName>
</protein>
<evidence type="ECO:0000256" key="2">
    <source>
        <dbReference type="SAM" id="MobiDB-lite"/>
    </source>
</evidence>
<feature type="transmembrane region" description="Helical" evidence="3">
    <location>
        <begin position="189"/>
        <end position="211"/>
    </location>
</feature>
<feature type="transmembrane region" description="Helical" evidence="3">
    <location>
        <begin position="148"/>
        <end position="168"/>
    </location>
</feature>
<dbReference type="InterPro" id="IPR009214">
    <property type="entry name" value="DUF1129"/>
</dbReference>
<comment type="caution">
    <text evidence="4">The sequence shown here is derived from an EMBL/GenBank/DDBJ whole genome shotgun (WGS) entry which is preliminary data.</text>
</comment>
<dbReference type="PIRSF" id="PIRSF033111">
    <property type="entry name" value="UCP033111"/>
    <property type="match status" value="1"/>
</dbReference>
<reference evidence="4 5" key="1">
    <citation type="journal article" date="2015" name="Genome Announc.">
        <title>Expanding the biotechnology potential of lactobacilli through comparative genomics of 213 strains and associated genera.</title>
        <authorList>
            <person name="Sun Z."/>
            <person name="Harris H.M."/>
            <person name="McCann A."/>
            <person name="Guo C."/>
            <person name="Argimon S."/>
            <person name="Zhang W."/>
            <person name="Yang X."/>
            <person name="Jeffery I.B."/>
            <person name="Cooney J.C."/>
            <person name="Kagawa T.F."/>
            <person name="Liu W."/>
            <person name="Song Y."/>
            <person name="Salvetti E."/>
            <person name="Wrobel A."/>
            <person name="Rasinkangas P."/>
            <person name="Parkhill J."/>
            <person name="Rea M.C."/>
            <person name="O'Sullivan O."/>
            <person name="Ritari J."/>
            <person name="Douillard F.P."/>
            <person name="Paul Ross R."/>
            <person name="Yang R."/>
            <person name="Briner A.E."/>
            <person name="Felis G.E."/>
            <person name="de Vos W.M."/>
            <person name="Barrangou R."/>
            <person name="Klaenhammer T.R."/>
            <person name="Caufield P.W."/>
            <person name="Cui Y."/>
            <person name="Zhang H."/>
            <person name="O'Toole P.W."/>
        </authorList>
    </citation>
    <scope>NUCLEOTIDE SEQUENCE [LARGE SCALE GENOMIC DNA]</scope>
    <source>
        <strain evidence="4 5">DSM 23026</strain>
    </source>
</reference>
<sequence>MSEEQQPRNAGKQQVEDAEKAVETTEASTPKKAELTKRNADFMFRLRKELADQKIDADKLKQALDDTEAKLLEGQKKGQTAKQLFGTPTEHMQEIVHGPKRQIGAQTTDNLWLRAVDNGLIFMALFSAMYALMAFFQPAAIVKSPGPAGLLAIIGTSAVGGIGMGYVYKWLYPSSNGGKRPTFWRQIGVTTAAVLAWIVAYMVFSVIPSVINPTLPAFGYVILAALAFGGRWLFRRRYNIVGGLF</sequence>
<keyword evidence="5" id="KW-1185">Reference proteome</keyword>
<dbReference type="RefSeq" id="WP_057798068.1">
    <property type="nucleotide sequence ID" value="NZ_BJZZ01000004.1"/>
</dbReference>
<keyword evidence="3" id="KW-0812">Transmembrane</keyword>
<dbReference type="Pfam" id="PF06570">
    <property type="entry name" value="DUF1129"/>
    <property type="match status" value="1"/>
</dbReference>
<evidence type="ECO:0000313" key="4">
    <source>
        <dbReference type="EMBL" id="KRO25956.1"/>
    </source>
</evidence>
<dbReference type="EMBL" id="JQCQ01000004">
    <property type="protein sequence ID" value="KRO25956.1"/>
    <property type="molecule type" value="Genomic_DNA"/>
</dbReference>
<feature type="transmembrane region" description="Helical" evidence="3">
    <location>
        <begin position="217"/>
        <end position="234"/>
    </location>
</feature>